<dbReference type="InterPro" id="IPR051335">
    <property type="entry name" value="Alanyl-tRNA_Editing_Enzymes"/>
</dbReference>
<protein>
    <submittedName>
        <fullName evidence="1">Alanine--tRna ligase</fullName>
    </submittedName>
</protein>
<keyword evidence="1" id="KW-0436">Ligase</keyword>
<accession>A0ABQ7J489</accession>
<evidence type="ECO:0000313" key="2">
    <source>
        <dbReference type="Proteomes" id="UP000823046"/>
    </source>
</evidence>
<dbReference type="GO" id="GO:0016874">
    <property type="term" value="F:ligase activity"/>
    <property type="evidence" value="ECO:0007669"/>
    <property type="project" value="UniProtKB-KW"/>
</dbReference>
<proteinExistence type="predicted"/>
<dbReference type="InterPro" id="IPR009000">
    <property type="entry name" value="Transl_B-barrel_sf"/>
</dbReference>
<keyword evidence="2" id="KW-1185">Reference proteome</keyword>
<dbReference type="PANTHER" id="PTHR43462:SF2">
    <property type="entry name" value="THREONYL AND ALANYL TRNA SYNTHETASE SECOND ADDITIONAL DOMAIN-CONTAINING PROTEIN"/>
    <property type="match status" value="1"/>
</dbReference>
<name>A0ABQ7J489_9APIC</name>
<dbReference type="InterPro" id="IPR018163">
    <property type="entry name" value="Thr/Ala-tRNA-synth_IIc_edit"/>
</dbReference>
<dbReference type="EMBL" id="JADAQX010001190">
    <property type="protein sequence ID" value="KAF8817942.1"/>
    <property type="molecule type" value="Genomic_DNA"/>
</dbReference>
<organism evidence="1 2">
    <name type="scientific">Cardiosporidium cionae</name>
    <dbReference type="NCBI Taxonomy" id="476202"/>
    <lineage>
        <taxon>Eukaryota</taxon>
        <taxon>Sar</taxon>
        <taxon>Alveolata</taxon>
        <taxon>Apicomplexa</taxon>
        <taxon>Aconoidasida</taxon>
        <taxon>Nephromycida</taxon>
        <taxon>Cardiosporidium</taxon>
    </lineage>
</organism>
<dbReference type="SUPFAM" id="SSF55186">
    <property type="entry name" value="ThrRS/AlaRS common domain"/>
    <property type="match status" value="1"/>
</dbReference>
<reference evidence="1 2" key="1">
    <citation type="journal article" date="2020" name="bioRxiv">
        <title>Metabolic contributions of an alphaproteobacterial endosymbiont in the apicomplexan Cardiosporidium cionae.</title>
        <authorList>
            <person name="Hunter E.S."/>
            <person name="Paight C.J."/>
            <person name="Lane C.E."/>
        </authorList>
    </citation>
    <scope>NUCLEOTIDE SEQUENCE [LARGE SCALE GENOMIC DNA]</scope>
    <source>
        <strain evidence="1">ESH_2018</strain>
    </source>
</reference>
<sequence>MRLNTLNKVGMATLATELMYFADSSLKMSISKLQSIQRSQGTSATLVLDSTVFHPQGGGQPSDIGSILNLRNKNLFKVISATASPYLTYTAFGKNKDGIVHHNGYFLNSDNADWEPGDSVEIRVDEDLRNLHARIHSAGHVIDVAVERLGIKLKPSKAYHFPEGPYVEYIVLSDVGSEMHSKKQWMKNEIEQCCKDLVAANGIVEIRLEAKPGFAEEHTSKRYTFIGTNRSIFMEGVGCFCGGTHVQRLGEIQSMNIRKLDYKSSKSILRICYSVENVKIYMQDTSFVDFENIHAFEGV</sequence>
<gene>
    <name evidence="1" type="ORF">IE077_002684</name>
</gene>
<dbReference type="PANTHER" id="PTHR43462">
    <property type="entry name" value="ALANYL-TRNA EDITING PROTEIN"/>
    <property type="match status" value="1"/>
</dbReference>
<dbReference type="Gene3D" id="3.30.980.10">
    <property type="entry name" value="Threonyl-trna Synthetase, Chain A, domain 2"/>
    <property type="match status" value="1"/>
</dbReference>
<dbReference type="Gene3D" id="2.40.30.130">
    <property type="match status" value="1"/>
</dbReference>
<comment type="caution">
    <text evidence="1">The sequence shown here is derived from an EMBL/GenBank/DDBJ whole genome shotgun (WGS) entry which is preliminary data.</text>
</comment>
<dbReference type="Proteomes" id="UP000823046">
    <property type="component" value="Unassembled WGS sequence"/>
</dbReference>
<dbReference type="SUPFAM" id="SSF50447">
    <property type="entry name" value="Translation proteins"/>
    <property type="match status" value="1"/>
</dbReference>
<evidence type="ECO:0000313" key="1">
    <source>
        <dbReference type="EMBL" id="KAF8817942.1"/>
    </source>
</evidence>